<sequence>MNLSFEILLVASLVLVFNILDSVTTALCFKQYPDKELKAESNPFMRKLMLKNGLLAEVVKQGTILVVLAFLLLLNDIFVIRVLAIAFALVVLSNSCIFLARVIKKREVSTPYRLLQKALHISDEHFDKYAHKVILVAFLCISIGGSALF</sequence>
<evidence type="ECO:0000313" key="2">
    <source>
        <dbReference type="EMBL" id="KKM50611.1"/>
    </source>
</evidence>
<evidence type="ECO:0000256" key="1">
    <source>
        <dbReference type="SAM" id="Phobius"/>
    </source>
</evidence>
<evidence type="ECO:0008006" key="3">
    <source>
        <dbReference type="Google" id="ProtNLM"/>
    </source>
</evidence>
<comment type="caution">
    <text evidence="2">The sequence shown here is derived from an EMBL/GenBank/DDBJ whole genome shotgun (WGS) entry which is preliminary data.</text>
</comment>
<keyword evidence="1" id="KW-1133">Transmembrane helix</keyword>
<protein>
    <recommendedName>
        <fullName evidence="3">DUF5658 domain-containing protein</fullName>
    </recommendedName>
</protein>
<name>A0A0F9INW1_9ZZZZ</name>
<reference evidence="2" key="1">
    <citation type="journal article" date="2015" name="Nature">
        <title>Complex archaea that bridge the gap between prokaryotes and eukaryotes.</title>
        <authorList>
            <person name="Spang A."/>
            <person name="Saw J.H."/>
            <person name="Jorgensen S.L."/>
            <person name="Zaremba-Niedzwiedzka K."/>
            <person name="Martijn J."/>
            <person name="Lind A.E."/>
            <person name="van Eijk R."/>
            <person name="Schleper C."/>
            <person name="Guy L."/>
            <person name="Ettema T.J."/>
        </authorList>
    </citation>
    <scope>NUCLEOTIDE SEQUENCE</scope>
</reference>
<dbReference type="EMBL" id="LAZR01011961">
    <property type="protein sequence ID" value="KKM50611.1"/>
    <property type="molecule type" value="Genomic_DNA"/>
</dbReference>
<keyword evidence="1" id="KW-0812">Transmembrane</keyword>
<feature type="transmembrane region" description="Helical" evidence="1">
    <location>
        <begin position="80"/>
        <end position="103"/>
    </location>
</feature>
<organism evidence="2">
    <name type="scientific">marine sediment metagenome</name>
    <dbReference type="NCBI Taxonomy" id="412755"/>
    <lineage>
        <taxon>unclassified sequences</taxon>
        <taxon>metagenomes</taxon>
        <taxon>ecological metagenomes</taxon>
    </lineage>
</organism>
<keyword evidence="1" id="KW-0472">Membrane</keyword>
<dbReference type="AlphaFoldDB" id="A0A0F9INW1"/>
<gene>
    <name evidence="2" type="ORF">LCGC14_1555970</name>
</gene>
<proteinExistence type="predicted"/>
<feature type="transmembrane region" description="Helical" evidence="1">
    <location>
        <begin position="6"/>
        <end position="29"/>
    </location>
</feature>
<accession>A0A0F9INW1</accession>